<evidence type="ECO:0000256" key="2">
    <source>
        <dbReference type="ARBA" id="ARBA00008097"/>
    </source>
</evidence>
<evidence type="ECO:0000256" key="8">
    <source>
        <dbReference type="PIRNR" id="PIRNR006256"/>
    </source>
</evidence>
<dbReference type="SUPFAM" id="SSF55821">
    <property type="entry name" value="YrdC/RibB"/>
    <property type="match status" value="1"/>
</dbReference>
<dbReference type="NCBIfam" id="TIGR00143">
    <property type="entry name" value="hypF"/>
    <property type="match status" value="1"/>
</dbReference>
<reference evidence="12 13" key="1">
    <citation type="submission" date="2020-04" db="EMBL/GenBank/DDBJ databases">
        <title>Rhizobium sp. S-51 isolated from soil.</title>
        <authorList>
            <person name="Dahal R.H."/>
        </authorList>
    </citation>
    <scope>NUCLEOTIDE SEQUENCE [LARGE SCALE GENOMIC DNA]</scope>
    <source>
        <strain evidence="12 13">S-51</strain>
    </source>
</reference>
<gene>
    <name evidence="12" type="primary">hypF</name>
    <name evidence="12" type="ORF">HHL25_21165</name>
</gene>
<dbReference type="PANTHER" id="PTHR42959:SF1">
    <property type="entry name" value="CARBAMOYLTRANSFERASE HYPF"/>
    <property type="match status" value="1"/>
</dbReference>
<evidence type="ECO:0000256" key="4">
    <source>
        <dbReference type="ARBA" id="ARBA00022723"/>
    </source>
</evidence>
<evidence type="ECO:0000313" key="13">
    <source>
        <dbReference type="Proteomes" id="UP000541470"/>
    </source>
</evidence>
<evidence type="ECO:0000256" key="3">
    <source>
        <dbReference type="ARBA" id="ARBA00022598"/>
    </source>
</evidence>
<proteinExistence type="inferred from homology"/>
<dbReference type="Gene3D" id="3.30.110.120">
    <property type="match status" value="1"/>
</dbReference>
<dbReference type="PROSITE" id="PS51160">
    <property type="entry name" value="ACYLPHOSPHATASE_3"/>
    <property type="match status" value="1"/>
</dbReference>
<keyword evidence="4" id="KW-0479">Metal-binding</keyword>
<comment type="similarity">
    <text evidence="2 8">Belongs to the carbamoyltransferase HypF family.</text>
</comment>
<name>A0A7Y0B0B4_9HYPH</name>
<keyword evidence="12" id="KW-0808">Transferase</keyword>
<dbReference type="GO" id="GO:0016743">
    <property type="term" value="F:carboxyl- or carbamoyltransferase activity"/>
    <property type="evidence" value="ECO:0007669"/>
    <property type="project" value="UniProtKB-UniRule"/>
</dbReference>
<keyword evidence="13" id="KW-1185">Reference proteome</keyword>
<feature type="active site" evidence="9">
    <location>
        <position position="30"/>
    </location>
</feature>
<dbReference type="InterPro" id="IPR017945">
    <property type="entry name" value="DHBP_synth_RibB-like_a/b_dom"/>
</dbReference>
<dbReference type="Gene3D" id="3.90.870.50">
    <property type="match status" value="1"/>
</dbReference>
<accession>A0A7Y0B0B4</accession>
<keyword evidence="9" id="KW-0378">Hydrolase</keyword>
<evidence type="ECO:0000259" key="10">
    <source>
        <dbReference type="PROSITE" id="PS51160"/>
    </source>
</evidence>
<dbReference type="InterPro" id="IPR011125">
    <property type="entry name" value="Znf_HypF"/>
</dbReference>
<dbReference type="Pfam" id="PF17788">
    <property type="entry name" value="HypF_C"/>
    <property type="match status" value="1"/>
</dbReference>
<dbReference type="GO" id="GO:0003725">
    <property type="term" value="F:double-stranded RNA binding"/>
    <property type="evidence" value="ECO:0007669"/>
    <property type="project" value="InterPro"/>
</dbReference>
<evidence type="ECO:0000259" key="11">
    <source>
        <dbReference type="PROSITE" id="PS51163"/>
    </source>
</evidence>
<dbReference type="Pfam" id="PF22521">
    <property type="entry name" value="HypF_C_2"/>
    <property type="match status" value="1"/>
</dbReference>
<dbReference type="EC" id="6.2.-.-" evidence="8"/>
<dbReference type="GO" id="GO:0003998">
    <property type="term" value="F:acylphosphatase activity"/>
    <property type="evidence" value="ECO:0007669"/>
    <property type="project" value="UniProtKB-EC"/>
</dbReference>
<comment type="caution">
    <text evidence="12">The sequence shown here is derived from an EMBL/GenBank/DDBJ whole genome shotgun (WGS) entry which is preliminary data.</text>
</comment>
<dbReference type="Pfam" id="PF07503">
    <property type="entry name" value="zf-HYPF"/>
    <property type="match status" value="2"/>
</dbReference>
<dbReference type="GO" id="GO:0016874">
    <property type="term" value="F:ligase activity"/>
    <property type="evidence" value="ECO:0007669"/>
    <property type="project" value="UniProtKB-UniRule"/>
</dbReference>
<dbReference type="RefSeq" id="WP_169595224.1">
    <property type="nucleotide sequence ID" value="NZ_JABBGK010000007.1"/>
</dbReference>
<protein>
    <recommendedName>
        <fullName evidence="8">Carbamoyltransferase HypF</fullName>
        <ecNumber evidence="8">6.2.-.-</ecNumber>
    </recommendedName>
</protein>
<comment type="catalytic activity">
    <reaction evidence="7 8">
        <text>C-terminal L-cysteinyl-[HypE protein] + carbamoyl phosphate + ATP + H2O = C-terminal S-carboxamide-L-cysteinyl-[HypE protein] + AMP + phosphate + diphosphate + H(+)</text>
        <dbReference type="Rhea" id="RHEA:55636"/>
        <dbReference type="Rhea" id="RHEA-COMP:14247"/>
        <dbReference type="Rhea" id="RHEA-COMP:14392"/>
        <dbReference type="ChEBI" id="CHEBI:15377"/>
        <dbReference type="ChEBI" id="CHEBI:15378"/>
        <dbReference type="ChEBI" id="CHEBI:30616"/>
        <dbReference type="ChEBI" id="CHEBI:33019"/>
        <dbReference type="ChEBI" id="CHEBI:43474"/>
        <dbReference type="ChEBI" id="CHEBI:58228"/>
        <dbReference type="ChEBI" id="CHEBI:76913"/>
        <dbReference type="ChEBI" id="CHEBI:139126"/>
        <dbReference type="ChEBI" id="CHEBI:456215"/>
    </reaction>
</comment>
<dbReference type="InterPro" id="IPR055128">
    <property type="entry name" value="HypF_C_2"/>
</dbReference>
<keyword evidence="5" id="KW-0863">Zinc-finger</keyword>
<dbReference type="Pfam" id="PF01300">
    <property type="entry name" value="Sua5_yciO_yrdC"/>
    <property type="match status" value="1"/>
</dbReference>
<dbReference type="InterPro" id="IPR041440">
    <property type="entry name" value="HypF_C"/>
</dbReference>
<evidence type="ECO:0000256" key="6">
    <source>
        <dbReference type="ARBA" id="ARBA00022833"/>
    </source>
</evidence>
<dbReference type="Gene3D" id="3.30.420.40">
    <property type="match status" value="1"/>
</dbReference>
<dbReference type="PIRSF" id="PIRSF006256">
    <property type="entry name" value="CMPcnvr_hdrg_mat"/>
    <property type="match status" value="1"/>
</dbReference>
<feature type="active site" evidence="9">
    <location>
        <position position="48"/>
    </location>
</feature>
<dbReference type="InterPro" id="IPR006070">
    <property type="entry name" value="Sua5-like_dom"/>
</dbReference>
<dbReference type="GO" id="GO:0051604">
    <property type="term" value="P:protein maturation"/>
    <property type="evidence" value="ECO:0007669"/>
    <property type="project" value="TreeGrafter"/>
</dbReference>
<dbReference type="Gene3D" id="3.30.420.360">
    <property type="match status" value="1"/>
</dbReference>
<dbReference type="InterPro" id="IPR004421">
    <property type="entry name" value="Carbamoyltransferase_HypF"/>
</dbReference>
<dbReference type="AlphaFoldDB" id="A0A7Y0B0B4"/>
<evidence type="ECO:0000313" key="12">
    <source>
        <dbReference type="EMBL" id="NML76652.1"/>
    </source>
</evidence>
<evidence type="ECO:0000256" key="7">
    <source>
        <dbReference type="ARBA" id="ARBA00048220"/>
    </source>
</evidence>
<feature type="domain" description="Acylphosphatase-like" evidence="10">
    <location>
        <begin position="15"/>
        <end position="99"/>
    </location>
</feature>
<keyword evidence="6" id="KW-0862">Zinc</keyword>
<comment type="catalytic activity">
    <reaction evidence="9">
        <text>an acyl phosphate + H2O = a carboxylate + phosphate + H(+)</text>
        <dbReference type="Rhea" id="RHEA:14965"/>
        <dbReference type="ChEBI" id="CHEBI:15377"/>
        <dbReference type="ChEBI" id="CHEBI:15378"/>
        <dbReference type="ChEBI" id="CHEBI:29067"/>
        <dbReference type="ChEBI" id="CHEBI:43474"/>
        <dbReference type="ChEBI" id="CHEBI:59918"/>
        <dbReference type="EC" id="3.6.1.7"/>
    </reaction>
</comment>
<sequence length="758" mass="79896">MTAALARSLESPVRRLRLRVRGAVQGVGFRPFAYRLARSMQLSGFVLNDSAGVLIEIEGAAAGGFSEAMRSGAPPLARIDDVDVMELAPAGGESFEILESLGGRTATRIGADAATCPDCLGELRDRGSRFFGYAFVNCTHCGPRFTITRALPYDRVQTSMAPFPMCRACAADYADPENRRFHAEPVACPACGPRLSHPIEDVAVAIETGAIVALKGIGGFHLVCDASNDGAVSRLRQRKARDEKPFAVMVADIEAARRLCILTDVEEALLASVARPVVLVEGRAAGLSPLLEPGLRRIGVMLAYAPVHHLLFDALASMDPHRPAALVATSANPGGEPLVADNADAERRLGAIADLIVTHDRDIAVRADDSVMQVIDGAPAFLRRARGFVPEPVDLGEDGPSVIATGADLKNTVCVTRGREAFLSQHVGGLDNAEAIRFQEEAIAHLCSILDVRPDYAACDLHPDFRSVRIAESLALPLIKVQHHLAHVAAVAAEHRLAGPVVGLALDGHGFGADGTAWGGEMLVVDGSQWRRAGSLAPLSLPGGDKAAREPWRMGVSALVAAGRVDLAADLWPGHPGVSQLVTMFARGMQPAMTTSLGRLFDAAAAIAGVRLVQTYEGQAAMEFEALVGEPRCLEGGFVIRGGIVDFGPLVLHLAEQQPGPSVAADLFHGTLITGLAEWAAAEARRLGIRQVALGGGCMMNRVFAGGLARAIRAHGLEPHLPRLAPANDGGIALGQAAHARQVIMQESMQGEEGRTCA</sequence>
<dbReference type="PROSITE" id="PS51163">
    <property type="entry name" value="YRDC"/>
    <property type="match status" value="1"/>
</dbReference>
<dbReference type="GO" id="GO:0008270">
    <property type="term" value="F:zinc ion binding"/>
    <property type="evidence" value="ECO:0007669"/>
    <property type="project" value="UniProtKB-KW"/>
</dbReference>
<dbReference type="UniPathway" id="UPA00335"/>
<evidence type="ECO:0000256" key="9">
    <source>
        <dbReference type="PROSITE-ProRule" id="PRU00520"/>
    </source>
</evidence>
<organism evidence="12 13">
    <name type="scientific">Rhizobium terricola</name>
    <dbReference type="NCBI Taxonomy" id="2728849"/>
    <lineage>
        <taxon>Bacteria</taxon>
        <taxon>Pseudomonadati</taxon>
        <taxon>Pseudomonadota</taxon>
        <taxon>Alphaproteobacteria</taxon>
        <taxon>Hyphomicrobiales</taxon>
        <taxon>Rhizobiaceae</taxon>
        <taxon>Rhizobium/Agrobacterium group</taxon>
        <taxon>Rhizobium</taxon>
    </lineage>
</organism>
<dbReference type="InterPro" id="IPR001792">
    <property type="entry name" value="Acylphosphatase-like_dom"/>
</dbReference>
<evidence type="ECO:0000256" key="1">
    <source>
        <dbReference type="ARBA" id="ARBA00004711"/>
    </source>
</evidence>
<dbReference type="PROSITE" id="PS00150">
    <property type="entry name" value="ACYLPHOSPHATASE_1"/>
    <property type="match status" value="1"/>
</dbReference>
<dbReference type="PANTHER" id="PTHR42959">
    <property type="entry name" value="CARBAMOYLTRANSFERASE"/>
    <property type="match status" value="1"/>
</dbReference>
<keyword evidence="3" id="KW-0436">Ligase</keyword>
<dbReference type="EMBL" id="JABBGK010000007">
    <property type="protein sequence ID" value="NML76652.1"/>
    <property type="molecule type" value="Genomic_DNA"/>
</dbReference>
<dbReference type="Proteomes" id="UP000541470">
    <property type="component" value="Unassembled WGS sequence"/>
</dbReference>
<dbReference type="InterPro" id="IPR036046">
    <property type="entry name" value="Acylphosphatase-like_dom_sf"/>
</dbReference>
<evidence type="ECO:0000256" key="5">
    <source>
        <dbReference type="ARBA" id="ARBA00022771"/>
    </source>
</evidence>
<dbReference type="Pfam" id="PF00708">
    <property type="entry name" value="Acylphosphatase"/>
    <property type="match status" value="1"/>
</dbReference>
<feature type="domain" description="YrdC-like" evidence="11">
    <location>
        <begin position="196"/>
        <end position="387"/>
    </location>
</feature>
<comment type="pathway">
    <text evidence="1 8">Protein modification; [NiFe] hydrogenase maturation.</text>
</comment>
<dbReference type="InterPro" id="IPR017968">
    <property type="entry name" value="Acylphosphatase_CS"/>
</dbReference>
<dbReference type="InterPro" id="IPR051060">
    <property type="entry name" value="Carbamoyltrans_HypF-like"/>
</dbReference>
<comment type="function">
    <text evidence="8">Involved in the maturation of [NiFe] hydrogenases. Along with HypE, it catalyzes the synthesis of the CN ligands of the active site iron of [NiFe]-hydrogenases. HypF functions as a carbamoyl transferase using carbamoylphosphate as a substrate and transferring the carboxamido moiety in an ATP-dependent reaction to the thiolate of the C-terminal cysteine of HypE yielding a protein-S-carboxamide.</text>
</comment>
<dbReference type="SUPFAM" id="SSF54975">
    <property type="entry name" value="Acylphosphatase/BLUF domain-like"/>
    <property type="match status" value="1"/>
</dbReference>